<dbReference type="STRING" id="320778.ABT57_11720"/>
<keyword evidence="5" id="KW-1003">Cell membrane</keyword>
<comment type="similarity">
    <text evidence="3">Belongs to the formate dehydrogenase gamma subunit family.</text>
</comment>
<dbReference type="PANTHER" id="PTHR30074">
    <property type="entry name" value="FORMATE DEHYDROGENASE, NITRATE-INDUCIBLE, CYTOCHROME B556 FDN SUBUNIT"/>
    <property type="match status" value="1"/>
</dbReference>
<evidence type="ECO:0000256" key="3">
    <source>
        <dbReference type="ARBA" id="ARBA00010747"/>
    </source>
</evidence>
<dbReference type="InterPro" id="IPR006471">
    <property type="entry name" value="Formate_DH_gsu"/>
</dbReference>
<keyword evidence="11" id="KW-0408">Iron</keyword>
<dbReference type="RefSeq" id="WP_047885410.1">
    <property type="nucleotide sequence ID" value="NZ_CP071325.1"/>
</dbReference>
<dbReference type="PATRIC" id="fig|320778.3.peg.2555"/>
<keyword evidence="7 13" id="KW-0812">Transmembrane</keyword>
<feature type="transmembrane region" description="Helical" evidence="13">
    <location>
        <begin position="97"/>
        <end position="119"/>
    </location>
</feature>
<feature type="transmembrane region" description="Helical" evidence="13">
    <location>
        <begin position="184"/>
        <end position="204"/>
    </location>
</feature>
<evidence type="ECO:0000256" key="9">
    <source>
        <dbReference type="ARBA" id="ARBA00022982"/>
    </source>
</evidence>
<dbReference type="GO" id="GO:0046872">
    <property type="term" value="F:metal ion binding"/>
    <property type="evidence" value="ECO:0007669"/>
    <property type="project" value="UniProtKB-KW"/>
</dbReference>
<dbReference type="OrthoDB" id="9790598at2"/>
<keyword evidence="14" id="KW-0732">Signal</keyword>
<keyword evidence="6" id="KW-0349">Heme</keyword>
<dbReference type="Gene3D" id="1.20.950.20">
    <property type="entry name" value="Transmembrane di-heme cytochromes, Chain C"/>
    <property type="match status" value="1"/>
</dbReference>
<gene>
    <name evidence="16" type="ORF">ABT57_11720</name>
</gene>
<evidence type="ECO:0000256" key="14">
    <source>
        <dbReference type="SAM" id="SignalP"/>
    </source>
</evidence>
<dbReference type="Pfam" id="PF01292">
    <property type="entry name" value="Ni_hydr_CYTB"/>
    <property type="match status" value="1"/>
</dbReference>
<comment type="subcellular location">
    <subcellularLocation>
        <location evidence="2">Cell membrane</location>
        <topology evidence="2">Multi-pass membrane protein</topology>
    </subcellularLocation>
</comment>
<dbReference type="GO" id="GO:0008863">
    <property type="term" value="F:formate dehydrogenase (NAD+) activity"/>
    <property type="evidence" value="ECO:0007669"/>
    <property type="project" value="InterPro"/>
</dbReference>
<evidence type="ECO:0000256" key="4">
    <source>
        <dbReference type="ARBA" id="ARBA00022448"/>
    </source>
</evidence>
<evidence type="ECO:0000256" key="8">
    <source>
        <dbReference type="ARBA" id="ARBA00022723"/>
    </source>
</evidence>
<evidence type="ECO:0000256" key="5">
    <source>
        <dbReference type="ARBA" id="ARBA00022475"/>
    </source>
</evidence>
<sequence>MTKRMQRWLTMLCTAFVLMLSVSVFAADESDASKESTRLGESVVQREAVGFAGADYWRMVKDGQEGYTTSKSPEHGVLIRVPGQTWYILKEKWMSPLGALAIFGSLVLVGLAYVLVGPIKLSAPKTGRKIKRWSRWDRALHWSMAFTFLTLAFSGLTIVYGKHFIKPVVPTELWGWIIYAAKQYHNYMGPLFAVLLTVMLLKWWRKSLFTKVDLQWFMKMGGMMGKHKGSHPSAGFSNGGEKVIYWLLIFFGLFIAVSGFVLDFPIFGQTRADMELSNLVHMFSALILICGFIFHIYIGLFGMEAALDGMVTGEVDETWAKEHHDLWYEEVKDLPENQPGYDVNAEAARKGKTVKDNV</sequence>
<evidence type="ECO:0000256" key="11">
    <source>
        <dbReference type="ARBA" id="ARBA00023004"/>
    </source>
</evidence>
<evidence type="ECO:0000256" key="7">
    <source>
        <dbReference type="ARBA" id="ARBA00022692"/>
    </source>
</evidence>
<dbReference type="EMBL" id="LDOU01000012">
    <property type="protein sequence ID" value="KLV09462.1"/>
    <property type="molecule type" value="Genomic_DNA"/>
</dbReference>
<feature type="signal peptide" evidence="14">
    <location>
        <begin position="1"/>
        <end position="26"/>
    </location>
</feature>
<keyword evidence="12 13" id="KW-0472">Membrane</keyword>
<evidence type="ECO:0000259" key="15">
    <source>
        <dbReference type="Pfam" id="PF01292"/>
    </source>
</evidence>
<comment type="caution">
    <text evidence="16">The sequence shown here is derived from an EMBL/GenBank/DDBJ whole genome shotgun (WGS) entry which is preliminary data.</text>
</comment>
<dbReference type="InterPro" id="IPR051817">
    <property type="entry name" value="FDH_cytochrome_b556_subunit"/>
</dbReference>
<name>A0A0J1K505_9GAMM</name>
<evidence type="ECO:0000256" key="1">
    <source>
        <dbReference type="ARBA" id="ARBA00001971"/>
    </source>
</evidence>
<keyword evidence="17" id="KW-1185">Reference proteome</keyword>
<dbReference type="GO" id="GO:0022904">
    <property type="term" value="P:respiratory electron transport chain"/>
    <property type="evidence" value="ECO:0007669"/>
    <property type="project" value="InterPro"/>
</dbReference>
<dbReference type="GO" id="GO:0009326">
    <property type="term" value="C:formate dehydrogenase complex"/>
    <property type="evidence" value="ECO:0007669"/>
    <property type="project" value="InterPro"/>
</dbReference>
<dbReference type="GO" id="GO:0015944">
    <property type="term" value="P:formate oxidation"/>
    <property type="evidence" value="ECO:0007669"/>
    <property type="project" value="UniProtKB-ARBA"/>
</dbReference>
<feature type="transmembrane region" description="Helical" evidence="13">
    <location>
        <begin position="243"/>
        <end position="267"/>
    </location>
</feature>
<dbReference type="FunFam" id="1.20.950.20:FF:000002">
    <property type="entry name" value="Formate dehydrogenase cytochrome b556 subunit"/>
    <property type="match status" value="1"/>
</dbReference>
<evidence type="ECO:0000256" key="12">
    <source>
        <dbReference type="ARBA" id="ARBA00023136"/>
    </source>
</evidence>
<dbReference type="GO" id="GO:0009061">
    <property type="term" value="P:anaerobic respiration"/>
    <property type="evidence" value="ECO:0007669"/>
    <property type="project" value="TreeGrafter"/>
</dbReference>
<dbReference type="GO" id="GO:0009055">
    <property type="term" value="F:electron transfer activity"/>
    <property type="evidence" value="ECO:0007669"/>
    <property type="project" value="InterPro"/>
</dbReference>
<dbReference type="GO" id="GO:0036397">
    <property type="term" value="F:formate dehydrogenase (quinone) activity"/>
    <property type="evidence" value="ECO:0007669"/>
    <property type="project" value="TreeGrafter"/>
</dbReference>
<evidence type="ECO:0000313" key="16">
    <source>
        <dbReference type="EMBL" id="KLV09462.1"/>
    </source>
</evidence>
<evidence type="ECO:0000256" key="2">
    <source>
        <dbReference type="ARBA" id="ARBA00004651"/>
    </source>
</evidence>
<protein>
    <submittedName>
        <fullName evidence="16">Formate dehydrogenase</fullName>
    </submittedName>
</protein>
<dbReference type="NCBIfam" id="TIGR01583">
    <property type="entry name" value="formate-DH-gamm"/>
    <property type="match status" value="1"/>
</dbReference>
<evidence type="ECO:0000256" key="6">
    <source>
        <dbReference type="ARBA" id="ARBA00022617"/>
    </source>
</evidence>
<comment type="cofactor">
    <cofactor evidence="1">
        <name>heme</name>
        <dbReference type="ChEBI" id="CHEBI:30413"/>
    </cofactor>
</comment>
<keyword evidence="4" id="KW-0813">Transport</keyword>
<dbReference type="PANTHER" id="PTHR30074:SF6">
    <property type="entry name" value="FORMATE DEHYDROGENASE GAMMA SUBUNIT"/>
    <property type="match status" value="1"/>
</dbReference>
<accession>A0A0J1K505</accession>
<dbReference type="SUPFAM" id="SSF81342">
    <property type="entry name" value="Transmembrane di-heme cytochromes"/>
    <property type="match status" value="1"/>
</dbReference>
<dbReference type="AlphaFoldDB" id="A0A0J1K505"/>
<dbReference type="GO" id="GO:0005886">
    <property type="term" value="C:plasma membrane"/>
    <property type="evidence" value="ECO:0007669"/>
    <property type="project" value="UniProtKB-SubCell"/>
</dbReference>
<feature type="transmembrane region" description="Helical" evidence="13">
    <location>
        <begin position="279"/>
        <end position="300"/>
    </location>
</feature>
<proteinExistence type="inferred from homology"/>
<evidence type="ECO:0000256" key="10">
    <source>
        <dbReference type="ARBA" id="ARBA00022989"/>
    </source>
</evidence>
<feature type="transmembrane region" description="Helical" evidence="13">
    <location>
        <begin position="140"/>
        <end position="164"/>
    </location>
</feature>
<dbReference type="InterPro" id="IPR011577">
    <property type="entry name" value="Cyt_b561_bac/Ni-Hgenase"/>
</dbReference>
<keyword evidence="10 13" id="KW-1133">Transmembrane helix</keyword>
<evidence type="ECO:0000313" key="17">
    <source>
        <dbReference type="Proteomes" id="UP000035909"/>
    </source>
</evidence>
<organism evidence="16 17">
    <name type="scientific">Photobacterium ganghwense</name>
    <dbReference type="NCBI Taxonomy" id="320778"/>
    <lineage>
        <taxon>Bacteria</taxon>
        <taxon>Pseudomonadati</taxon>
        <taxon>Pseudomonadota</taxon>
        <taxon>Gammaproteobacteria</taxon>
        <taxon>Vibrionales</taxon>
        <taxon>Vibrionaceae</taxon>
        <taxon>Photobacterium</taxon>
    </lineage>
</organism>
<reference evidence="16 17" key="1">
    <citation type="submission" date="2015-05" db="EMBL/GenBank/DDBJ databases">
        <title>Photobacterium galathea sp. nov.</title>
        <authorList>
            <person name="Machado H."/>
            <person name="Gram L."/>
        </authorList>
    </citation>
    <scope>NUCLEOTIDE SEQUENCE [LARGE SCALE GENOMIC DNA]</scope>
    <source>
        <strain evidence="16 17">DSM 22954</strain>
    </source>
</reference>
<evidence type="ECO:0000256" key="13">
    <source>
        <dbReference type="SAM" id="Phobius"/>
    </source>
</evidence>
<keyword evidence="8" id="KW-0479">Metal-binding</keyword>
<dbReference type="InterPro" id="IPR016174">
    <property type="entry name" value="Di-haem_cyt_TM"/>
</dbReference>
<feature type="domain" description="Cytochrome b561 bacterial/Ni-hydrogenase" evidence="15">
    <location>
        <begin position="132"/>
        <end position="313"/>
    </location>
</feature>
<dbReference type="Proteomes" id="UP000035909">
    <property type="component" value="Unassembled WGS sequence"/>
</dbReference>
<keyword evidence="9" id="KW-0249">Electron transport</keyword>
<feature type="chain" id="PRO_5005254025" evidence="14">
    <location>
        <begin position="27"/>
        <end position="358"/>
    </location>
</feature>